<dbReference type="EMBL" id="CP163440">
    <property type="protein sequence ID" value="XDQ59349.1"/>
    <property type="molecule type" value="Genomic_DNA"/>
</dbReference>
<proteinExistence type="predicted"/>
<evidence type="ECO:0000256" key="1">
    <source>
        <dbReference type="SAM" id="MobiDB-lite"/>
    </source>
</evidence>
<protein>
    <submittedName>
        <fullName evidence="3">Zinc-ribbon domain-containing protein</fullName>
    </submittedName>
</protein>
<feature type="region of interest" description="Disordered" evidence="1">
    <location>
        <begin position="1"/>
        <end position="23"/>
    </location>
</feature>
<reference evidence="3" key="1">
    <citation type="submission" date="2024-07" db="EMBL/GenBank/DDBJ databases">
        <authorList>
            <person name="Yu S.T."/>
        </authorList>
    </citation>
    <scope>NUCLEOTIDE SEQUENCE</scope>
    <source>
        <strain evidence="3">R35</strain>
    </source>
</reference>
<dbReference type="RefSeq" id="WP_369253719.1">
    <property type="nucleotide sequence ID" value="NZ_CP163440.1"/>
</dbReference>
<feature type="domain" description="Treble clef zinc finger" evidence="2">
    <location>
        <begin position="11"/>
        <end position="61"/>
    </location>
</feature>
<gene>
    <name evidence="3" type="ORF">AB5J50_00175</name>
</gene>
<dbReference type="AlphaFoldDB" id="A0AB39RVP2"/>
<sequence length="69" mass="7711">MDPQQAVIDEPNLTGKELRPSSTKPCRWACSKPGCPGRWEATPDQRSRRGGTGKRCPVCHPPRKSRTRP</sequence>
<evidence type="ECO:0000313" key="3">
    <source>
        <dbReference type="EMBL" id="XDQ59349.1"/>
    </source>
</evidence>
<accession>A0AB39RVP2</accession>
<dbReference type="Pfam" id="PF14311">
    <property type="entry name" value="DUF4379"/>
    <property type="match status" value="1"/>
</dbReference>
<dbReference type="InterPro" id="IPR025487">
    <property type="entry name" value="DUF4379"/>
</dbReference>
<feature type="region of interest" description="Disordered" evidence="1">
    <location>
        <begin position="37"/>
        <end position="69"/>
    </location>
</feature>
<organism evidence="3">
    <name type="scientific">Streptomyces sp. R35</name>
    <dbReference type="NCBI Taxonomy" id="3238630"/>
    <lineage>
        <taxon>Bacteria</taxon>
        <taxon>Bacillati</taxon>
        <taxon>Actinomycetota</taxon>
        <taxon>Actinomycetes</taxon>
        <taxon>Kitasatosporales</taxon>
        <taxon>Streptomycetaceae</taxon>
        <taxon>Streptomyces</taxon>
    </lineage>
</organism>
<name>A0AB39RVP2_9ACTN</name>
<evidence type="ECO:0000259" key="2">
    <source>
        <dbReference type="Pfam" id="PF14311"/>
    </source>
</evidence>